<accession>A0A7J9PB73</accession>
<protein>
    <recommendedName>
        <fullName evidence="4">Glycosyltransferase RgtA/B/C/D-like domain-containing protein</fullName>
    </recommendedName>
</protein>
<proteinExistence type="predicted"/>
<feature type="transmembrane region" description="Helical" evidence="1">
    <location>
        <begin position="334"/>
        <end position="353"/>
    </location>
</feature>
<evidence type="ECO:0008006" key="4">
    <source>
        <dbReference type="Google" id="ProtNLM"/>
    </source>
</evidence>
<dbReference type="RefSeq" id="WP_181521782.1">
    <property type="nucleotide sequence ID" value="NZ_JACDUM010000002.1"/>
</dbReference>
<dbReference type="Proteomes" id="UP000568063">
    <property type="component" value="Unassembled WGS sequence"/>
</dbReference>
<dbReference type="AlphaFoldDB" id="A0A7J9PB73"/>
<feature type="transmembrane region" description="Helical" evidence="1">
    <location>
        <begin position="269"/>
        <end position="291"/>
    </location>
</feature>
<evidence type="ECO:0000313" key="2">
    <source>
        <dbReference type="EMBL" id="MBA2860463.1"/>
    </source>
</evidence>
<organism evidence="2 3">
    <name type="scientific">Methanococcus maripaludis</name>
    <name type="common">Methanococcus deltae</name>
    <dbReference type="NCBI Taxonomy" id="39152"/>
    <lineage>
        <taxon>Archaea</taxon>
        <taxon>Methanobacteriati</taxon>
        <taxon>Methanobacteriota</taxon>
        <taxon>Methanomada group</taxon>
        <taxon>Methanococci</taxon>
        <taxon>Methanococcales</taxon>
        <taxon>Methanococcaceae</taxon>
        <taxon>Methanococcus</taxon>
    </lineage>
</organism>
<sequence length="488" mass="56008">MTHIGYITDIISFGNIGILDYPIIHILLSIISLTCNLDVITLSMYASPFYSIFYVFLIYLLSKFLLGNQHSLISLITCVLLLNTQNNFYLVPWGFAVFSLPLFFYIFLKYNYSKRPVWAILLIIFSIMYPFFHMQSSLYVILTLCLIYLLNMFADTMQTKSFKKAFLKNTGIFINISIILLVFSSWTTKFKRFFPNITSVFNLLNGKGSSNKSLDDKLGKFSKIGMEGFSIIIYVIKAMGSNIIMFMMSGISLILFIKNYKGYSKIEKNIIVIFCLTFLAYFLYIAVNLNLIQGLKAIGADRFITYASIFTPILSSIFLVSILKINKPFKNTGISIISLILIVSSTLSSLYMYPSTYSVMPSSQNTFMNFYGYSWLFNNNHEHPEILSILSSPFRYKDAIMGVSATKNIPRYRTLPDHFDYYENISLGSSIHTDSYVFISEIDKITYSGVWKNVGRFNNNDFEKTCPDTTINNIYSNKEANVWLVNKE</sequence>
<comment type="caution">
    <text evidence="2">The sequence shown here is derived from an EMBL/GenBank/DDBJ whole genome shotgun (WGS) entry which is preliminary data.</text>
</comment>
<reference evidence="2 3" key="1">
    <citation type="submission" date="2020-07" db="EMBL/GenBank/DDBJ databases">
        <title>Genomic Encyclopedia of Type Strains, Phase IV (KMG-V): Genome sequencing to study the core and pangenomes of soil and plant-associated prokaryotes.</title>
        <authorList>
            <person name="Whitman W."/>
        </authorList>
    </citation>
    <scope>NUCLEOTIDE SEQUENCE [LARGE SCALE GENOMIC DNA]</scope>
    <source>
        <strain evidence="2 3">C9</strain>
    </source>
</reference>
<keyword evidence="1" id="KW-0812">Transmembrane</keyword>
<feature type="transmembrane region" description="Helical" evidence="1">
    <location>
        <begin position="115"/>
        <end position="132"/>
    </location>
</feature>
<feature type="transmembrane region" description="Helical" evidence="1">
    <location>
        <begin position="166"/>
        <end position="186"/>
    </location>
</feature>
<evidence type="ECO:0000313" key="3">
    <source>
        <dbReference type="Proteomes" id="UP000568063"/>
    </source>
</evidence>
<feature type="transmembrane region" description="Helical" evidence="1">
    <location>
        <begin position="138"/>
        <end position="154"/>
    </location>
</feature>
<evidence type="ECO:0000256" key="1">
    <source>
        <dbReference type="SAM" id="Phobius"/>
    </source>
</evidence>
<keyword evidence="1" id="KW-0472">Membrane</keyword>
<dbReference type="EMBL" id="JACDUM010000002">
    <property type="protein sequence ID" value="MBA2860463.1"/>
    <property type="molecule type" value="Genomic_DNA"/>
</dbReference>
<feature type="transmembrane region" description="Helical" evidence="1">
    <location>
        <begin position="88"/>
        <end position="108"/>
    </location>
</feature>
<keyword evidence="1" id="KW-1133">Transmembrane helix</keyword>
<name>A0A7J9PB73_METMI</name>
<feature type="transmembrane region" description="Helical" evidence="1">
    <location>
        <begin position="231"/>
        <end position="257"/>
    </location>
</feature>
<feature type="transmembrane region" description="Helical" evidence="1">
    <location>
        <begin position="303"/>
        <end position="322"/>
    </location>
</feature>
<gene>
    <name evidence="2" type="ORF">HNP91_001278</name>
</gene>